<evidence type="ECO:0000259" key="1">
    <source>
        <dbReference type="SMART" id="SM00731"/>
    </source>
</evidence>
<gene>
    <name evidence="2" type="ordered locus">PECL_330</name>
</gene>
<protein>
    <submittedName>
        <fullName evidence="2">SprT-like family protein</fullName>
    </submittedName>
</protein>
<evidence type="ECO:0000313" key="3">
    <source>
        <dbReference type="Proteomes" id="UP000005444"/>
    </source>
</evidence>
<dbReference type="Proteomes" id="UP000005444">
    <property type="component" value="Chromosome"/>
</dbReference>
<sequence length="154" mass="18339">MTDQELQVLTEEIAHSSFHHEFKHQIFFNRRLKTTGGRYHLKDHHIDINPLMLEQHDMETLIGVIKHELVHYFLHLSGEKPAHNNPHFKQLLVQTGGLRYAPDSKKRRKNQLKLTYQCQKCGQIYIRHRHINTEKYRCGKCHGRLTLIEEERSA</sequence>
<dbReference type="RefSeq" id="WP_014214840.1">
    <property type="nucleotide sequence ID" value="NC_016605.1"/>
</dbReference>
<keyword evidence="3" id="KW-1185">Reference proteome</keyword>
<name>G8PAT3_PEDCP</name>
<organism evidence="2 3">
    <name type="scientific">Pediococcus claussenii (strain ATCC BAA-344 / DSM 14800 / JCM 18046 / KCTC 3811 / LMG 21948 / P06)</name>
    <dbReference type="NCBI Taxonomy" id="701521"/>
    <lineage>
        <taxon>Bacteria</taxon>
        <taxon>Bacillati</taxon>
        <taxon>Bacillota</taxon>
        <taxon>Bacilli</taxon>
        <taxon>Lactobacillales</taxon>
        <taxon>Lactobacillaceae</taxon>
        <taxon>Pediococcus</taxon>
    </lineage>
</organism>
<dbReference type="NCBIfam" id="NF003339">
    <property type="entry name" value="PRK04351.1"/>
    <property type="match status" value="1"/>
</dbReference>
<dbReference type="HOGENOM" id="CLU_123820_0_0_9"/>
<reference evidence="2 3" key="1">
    <citation type="journal article" date="2012" name="J. Bacteriol.">
        <title>Complete Genome Sequence of the Beer Spoilage Organism Pediococcus claussenii ATCC BAA-344T.</title>
        <authorList>
            <person name="Pittet V."/>
            <person name="Abegunde T."/>
            <person name="Marfleet T."/>
            <person name="Haakensen M."/>
            <person name="Morrow K."/>
            <person name="Jayaprakash T."/>
            <person name="Schroeder K."/>
            <person name="Trost B."/>
            <person name="Byrns S."/>
            <person name="Bergsveinson J."/>
            <person name="Kusalik A."/>
            <person name="Ziola B."/>
        </authorList>
    </citation>
    <scope>NUCLEOTIDE SEQUENCE [LARGE SCALE GENOMIC DNA]</scope>
    <source>
        <strain evidence="2 3">ATCC BAA-344</strain>
    </source>
</reference>
<dbReference type="EMBL" id="CP003137">
    <property type="protein sequence ID" value="AEV94642.1"/>
    <property type="molecule type" value="Genomic_DNA"/>
</dbReference>
<dbReference type="KEGG" id="pce:PECL_330"/>
<dbReference type="Pfam" id="PF17283">
    <property type="entry name" value="Zn_ribbon_SprT"/>
    <property type="match status" value="1"/>
</dbReference>
<dbReference type="Pfam" id="PF10263">
    <property type="entry name" value="SprT-like"/>
    <property type="match status" value="1"/>
</dbReference>
<dbReference type="AlphaFoldDB" id="G8PAT3"/>
<accession>G8PAT3</accession>
<dbReference type="InterPro" id="IPR035240">
    <property type="entry name" value="SprT_Zn_ribbon"/>
</dbReference>
<dbReference type="PATRIC" id="fig|701521.8.peg.310"/>
<evidence type="ECO:0000313" key="2">
    <source>
        <dbReference type="EMBL" id="AEV94642.1"/>
    </source>
</evidence>
<dbReference type="STRING" id="701521.PECL_330"/>
<dbReference type="GO" id="GO:0006950">
    <property type="term" value="P:response to stress"/>
    <property type="evidence" value="ECO:0007669"/>
    <property type="project" value="UniProtKB-ARBA"/>
</dbReference>
<feature type="domain" description="SprT-like" evidence="1">
    <location>
        <begin position="4"/>
        <end position="148"/>
    </location>
</feature>
<dbReference type="InterPro" id="IPR006640">
    <property type="entry name" value="SprT-like_domain"/>
</dbReference>
<dbReference type="eggNOG" id="COG3091">
    <property type="taxonomic scope" value="Bacteria"/>
</dbReference>
<dbReference type="SMART" id="SM00731">
    <property type="entry name" value="SprT"/>
    <property type="match status" value="1"/>
</dbReference>
<proteinExistence type="predicted"/>